<accession>A0AAN4Q287</accession>
<reference evidence="1 2" key="1">
    <citation type="submission" date="2018-04" db="EMBL/GenBank/DDBJ databases">
        <title>Draft genome sequence of Pseudomonas syringae pv. actinidiae biovar 3 strains isolated from kiwifruit in Kagawa prefecture.</title>
        <authorList>
            <person name="Tabuchi M."/>
            <person name="Saito M."/>
            <person name="Fujiwara S."/>
            <person name="Sasa N."/>
            <person name="Akimitsu K."/>
            <person name="Gomi K."/>
            <person name="Konishi-Sugita S."/>
            <person name="Hamano K."/>
            <person name="Kataoka I."/>
        </authorList>
    </citation>
    <scope>NUCLEOTIDE SEQUENCE [LARGE SCALE GENOMIC DNA]</scope>
    <source>
        <strain evidence="1 2">MAFF212211</strain>
    </source>
</reference>
<protein>
    <submittedName>
        <fullName evidence="1">Uncharacterized protein</fullName>
    </submittedName>
</protein>
<comment type="caution">
    <text evidence="1">The sequence shown here is derived from an EMBL/GenBank/DDBJ whole genome shotgun (WGS) entry which is preliminary data.</text>
</comment>
<evidence type="ECO:0000313" key="1">
    <source>
        <dbReference type="EMBL" id="GBH16104.1"/>
    </source>
</evidence>
<organism evidence="1 2">
    <name type="scientific">Pseudomonas syringae pv. actinidiae</name>
    <dbReference type="NCBI Taxonomy" id="103796"/>
    <lineage>
        <taxon>Bacteria</taxon>
        <taxon>Pseudomonadati</taxon>
        <taxon>Pseudomonadota</taxon>
        <taxon>Gammaproteobacteria</taxon>
        <taxon>Pseudomonadales</taxon>
        <taxon>Pseudomonadaceae</taxon>
        <taxon>Pseudomonas</taxon>
        <taxon>Pseudomonas syringae</taxon>
    </lineage>
</organism>
<sequence length="59" mass="7041">MSPTSYQTAPSRVCVSAFYREMAGCQWLVFKKCFFFNRLARRINRLVQHWCRYDGIFGP</sequence>
<dbReference type="AlphaFoldDB" id="A0AAN4Q287"/>
<proteinExistence type="predicted"/>
<evidence type="ECO:0000313" key="2">
    <source>
        <dbReference type="Proteomes" id="UP000248291"/>
    </source>
</evidence>
<dbReference type="EMBL" id="BGKA01000069">
    <property type="protein sequence ID" value="GBH16104.1"/>
    <property type="molecule type" value="Genomic_DNA"/>
</dbReference>
<gene>
    <name evidence="1" type="ORF">KPSA3_02041</name>
</gene>
<name>A0AAN4Q287_PSESF</name>
<dbReference type="Proteomes" id="UP000248291">
    <property type="component" value="Unassembled WGS sequence"/>
</dbReference>